<comment type="catalytic activity">
    <reaction evidence="16">
        <text>12-(9Z-hexadecenoyloxy)-octadecanoate + H2O = 12-hydroxyoctadecanoate + (9Z)-hexadecenoate + H(+)</text>
        <dbReference type="Rhea" id="RHEA:52072"/>
        <dbReference type="ChEBI" id="CHEBI:15377"/>
        <dbReference type="ChEBI" id="CHEBI:15378"/>
        <dbReference type="ChEBI" id="CHEBI:32372"/>
        <dbReference type="ChEBI" id="CHEBI:84201"/>
        <dbReference type="ChEBI" id="CHEBI:136312"/>
    </reaction>
    <physiologicalReaction direction="left-to-right" evidence="16">
        <dbReference type="Rhea" id="RHEA:52073"/>
    </physiologicalReaction>
</comment>
<comment type="catalytic activity">
    <reaction evidence="12">
        <text>9-(9Z-octadecenoyloxy)-octadecanoate + H2O = 9-hydroxy-octadecanoate + (9Z)-octadecenoate + H(+)</text>
        <dbReference type="Rhea" id="RHEA:52048"/>
        <dbReference type="ChEBI" id="CHEBI:15377"/>
        <dbReference type="ChEBI" id="CHEBI:15378"/>
        <dbReference type="ChEBI" id="CHEBI:30823"/>
        <dbReference type="ChEBI" id="CHEBI:136282"/>
        <dbReference type="ChEBI" id="CHEBI:136286"/>
    </reaction>
    <physiologicalReaction direction="left-to-right" evidence="12">
        <dbReference type="Rhea" id="RHEA:52049"/>
    </physiologicalReaction>
</comment>
<keyword evidence="4 17" id="KW-0812">Transmembrane</keyword>
<evidence type="ECO:0000256" key="12">
    <source>
        <dbReference type="ARBA" id="ARBA00048800"/>
    </source>
</evidence>
<comment type="similarity">
    <text evidence="3">Belongs to the AIG1 family.</text>
</comment>
<evidence type="ECO:0000313" key="19">
    <source>
        <dbReference type="Proteomes" id="UP000691718"/>
    </source>
</evidence>
<keyword evidence="19" id="KW-1185">Reference proteome</keyword>
<evidence type="ECO:0000256" key="15">
    <source>
        <dbReference type="ARBA" id="ARBA00049322"/>
    </source>
</evidence>
<gene>
    <name evidence="18" type="ORF">PAPOLLO_LOCUS24209</name>
</gene>
<sequence>MLLPIFHLFAAGIDTYVMWYDQHYVELPVHNELLKGLPLKSRSMFLTIWCLIMQIAYHTIAFLNDIFGSNDPSPKKKPLIRLIKDTLFSLAFPVAIYVSVAFWSLYAVDKDLIFPDFIEKLYPTWMNHVMHTTVSIFMFLELIMTSRNYPSRAVGLSMTLAFTKLYIAWYLMIYFKTGVWIYPIFDTLNWPSRIVFIVISNIVISGVYVFSEKLNYLLSSSQQDAKLKKR</sequence>
<organism evidence="18 19">
    <name type="scientific">Parnassius apollo</name>
    <name type="common">Apollo butterfly</name>
    <name type="synonym">Papilio apollo</name>
    <dbReference type="NCBI Taxonomy" id="110799"/>
    <lineage>
        <taxon>Eukaryota</taxon>
        <taxon>Metazoa</taxon>
        <taxon>Ecdysozoa</taxon>
        <taxon>Arthropoda</taxon>
        <taxon>Hexapoda</taxon>
        <taxon>Insecta</taxon>
        <taxon>Pterygota</taxon>
        <taxon>Neoptera</taxon>
        <taxon>Endopterygota</taxon>
        <taxon>Lepidoptera</taxon>
        <taxon>Glossata</taxon>
        <taxon>Ditrysia</taxon>
        <taxon>Papilionoidea</taxon>
        <taxon>Papilionidae</taxon>
        <taxon>Parnassiinae</taxon>
        <taxon>Parnassini</taxon>
        <taxon>Parnassius</taxon>
        <taxon>Parnassius</taxon>
    </lineage>
</organism>
<dbReference type="Pfam" id="PF04750">
    <property type="entry name" value="Far-17a_AIG1"/>
    <property type="match status" value="1"/>
</dbReference>
<evidence type="ECO:0000256" key="3">
    <source>
        <dbReference type="ARBA" id="ARBA00009300"/>
    </source>
</evidence>
<comment type="catalytic activity">
    <reaction evidence="9">
        <text>9-hexadecanoyloxy-octadecanoate + H2O = 9-hydroxy-octadecanoate + hexadecanoate + H(+)</text>
        <dbReference type="Rhea" id="RHEA:52052"/>
        <dbReference type="ChEBI" id="CHEBI:7896"/>
        <dbReference type="ChEBI" id="CHEBI:15377"/>
        <dbReference type="ChEBI" id="CHEBI:15378"/>
        <dbReference type="ChEBI" id="CHEBI:83670"/>
        <dbReference type="ChEBI" id="CHEBI:136286"/>
    </reaction>
    <physiologicalReaction direction="left-to-right" evidence="9">
        <dbReference type="Rhea" id="RHEA:52053"/>
    </physiologicalReaction>
</comment>
<dbReference type="EMBL" id="CAJQZP010001459">
    <property type="protein sequence ID" value="CAG5048389.1"/>
    <property type="molecule type" value="Genomic_DNA"/>
</dbReference>
<dbReference type="GO" id="GO:0016020">
    <property type="term" value="C:membrane"/>
    <property type="evidence" value="ECO:0007669"/>
    <property type="project" value="InterPro"/>
</dbReference>
<reference evidence="18" key="1">
    <citation type="submission" date="2021-04" db="EMBL/GenBank/DDBJ databases">
        <authorList>
            <person name="Tunstrom K."/>
        </authorList>
    </citation>
    <scope>NUCLEOTIDE SEQUENCE</scope>
</reference>
<evidence type="ECO:0000256" key="6">
    <source>
        <dbReference type="ARBA" id="ARBA00023136"/>
    </source>
</evidence>
<comment type="catalytic activity">
    <reaction evidence="7">
        <text>12-hexadecanoyloxy-octadecanoate + H2O = 12-hydroxyoctadecanoate + hexadecanoate + H(+)</text>
        <dbReference type="Rhea" id="RHEA:52056"/>
        <dbReference type="ChEBI" id="CHEBI:7896"/>
        <dbReference type="ChEBI" id="CHEBI:15377"/>
        <dbReference type="ChEBI" id="CHEBI:15378"/>
        <dbReference type="ChEBI" id="CHEBI:83677"/>
        <dbReference type="ChEBI" id="CHEBI:84201"/>
    </reaction>
    <physiologicalReaction direction="left-to-right" evidence="7">
        <dbReference type="Rhea" id="RHEA:52057"/>
    </physiologicalReaction>
</comment>
<evidence type="ECO:0000256" key="4">
    <source>
        <dbReference type="ARBA" id="ARBA00022692"/>
    </source>
</evidence>
<dbReference type="GO" id="GO:0012505">
    <property type="term" value="C:endomembrane system"/>
    <property type="evidence" value="ECO:0007669"/>
    <property type="project" value="UniProtKB-SubCell"/>
</dbReference>
<evidence type="ECO:0000256" key="10">
    <source>
        <dbReference type="ARBA" id="ARBA00048680"/>
    </source>
</evidence>
<evidence type="ECO:0000256" key="8">
    <source>
        <dbReference type="ARBA" id="ARBA00047427"/>
    </source>
</evidence>
<feature type="transmembrane region" description="Helical" evidence="17">
    <location>
        <begin position="190"/>
        <end position="210"/>
    </location>
</feature>
<dbReference type="InterPro" id="IPR006838">
    <property type="entry name" value="ADTRP_AIG1"/>
</dbReference>
<feature type="transmembrane region" description="Helical" evidence="17">
    <location>
        <begin position="87"/>
        <end position="105"/>
    </location>
</feature>
<accession>A0A8S3Y022</accession>
<comment type="catalytic activity">
    <reaction evidence="8">
        <text>13-octadecanoyloxy-octadecanoate + H2O = 13-hydroxy-octadecanoate + octadecanoate + H(+)</text>
        <dbReference type="Rhea" id="RHEA:52084"/>
        <dbReference type="ChEBI" id="CHEBI:15377"/>
        <dbReference type="ChEBI" id="CHEBI:15378"/>
        <dbReference type="ChEBI" id="CHEBI:25629"/>
        <dbReference type="ChEBI" id="CHEBI:136304"/>
        <dbReference type="ChEBI" id="CHEBI:136335"/>
    </reaction>
    <physiologicalReaction direction="left-to-right" evidence="8">
        <dbReference type="Rhea" id="RHEA:52085"/>
    </physiologicalReaction>
</comment>
<evidence type="ECO:0000256" key="7">
    <source>
        <dbReference type="ARBA" id="ARBA00047368"/>
    </source>
</evidence>
<keyword evidence="6 17" id="KW-0472">Membrane</keyword>
<evidence type="ECO:0000256" key="5">
    <source>
        <dbReference type="ARBA" id="ARBA00022989"/>
    </source>
</evidence>
<evidence type="ECO:0000256" key="11">
    <source>
        <dbReference type="ARBA" id="ARBA00048701"/>
    </source>
</evidence>
<comment type="catalytic activity">
    <reaction evidence="15">
        <text>13-(9Z-hexadecenoyloxy)-octadecanoate + H2O = 13-hydroxy-octadecanoate + (9Z)-hexadecenoate + H(+)</text>
        <dbReference type="Rhea" id="RHEA:52076"/>
        <dbReference type="ChEBI" id="CHEBI:15377"/>
        <dbReference type="ChEBI" id="CHEBI:15378"/>
        <dbReference type="ChEBI" id="CHEBI:32372"/>
        <dbReference type="ChEBI" id="CHEBI:136304"/>
        <dbReference type="ChEBI" id="CHEBI:136315"/>
    </reaction>
    <physiologicalReaction direction="left-to-right" evidence="15">
        <dbReference type="Rhea" id="RHEA:52077"/>
    </physiologicalReaction>
</comment>
<proteinExistence type="inferred from homology"/>
<dbReference type="PANTHER" id="PTHR10989">
    <property type="entry name" value="ANDROGEN-INDUCED PROTEIN 1-RELATED"/>
    <property type="match status" value="1"/>
</dbReference>
<feature type="transmembrane region" description="Helical" evidence="17">
    <location>
        <begin position="44"/>
        <end position="67"/>
    </location>
</feature>
<dbReference type="OrthoDB" id="1898221at2759"/>
<comment type="caution">
    <text evidence="18">The sequence shown here is derived from an EMBL/GenBank/DDBJ whole genome shotgun (WGS) entry which is preliminary data.</text>
</comment>
<evidence type="ECO:0000256" key="1">
    <source>
        <dbReference type="ARBA" id="ARBA00000923"/>
    </source>
</evidence>
<evidence type="ECO:0000256" key="14">
    <source>
        <dbReference type="ARBA" id="ARBA00049296"/>
    </source>
</evidence>
<dbReference type="AlphaFoldDB" id="A0A8S3Y022"/>
<keyword evidence="5 17" id="KW-1133">Transmembrane helix</keyword>
<protein>
    <submittedName>
        <fullName evidence="18">(apollo) hypothetical protein</fullName>
    </submittedName>
</protein>
<comment type="catalytic activity">
    <reaction evidence="11">
        <text>12-(9Z-octadecenoyloxy)-octadecanoate + H2O = 12-hydroxyoctadecanoate + (9Z)-octadecenoate + H(+)</text>
        <dbReference type="Rhea" id="RHEA:52060"/>
        <dbReference type="ChEBI" id="CHEBI:15377"/>
        <dbReference type="ChEBI" id="CHEBI:15378"/>
        <dbReference type="ChEBI" id="CHEBI:30823"/>
        <dbReference type="ChEBI" id="CHEBI:84201"/>
        <dbReference type="ChEBI" id="CHEBI:136302"/>
    </reaction>
    <physiologicalReaction direction="left-to-right" evidence="11">
        <dbReference type="Rhea" id="RHEA:52061"/>
    </physiologicalReaction>
</comment>
<evidence type="ECO:0000256" key="17">
    <source>
        <dbReference type="SAM" id="Phobius"/>
    </source>
</evidence>
<feature type="transmembrane region" description="Helical" evidence="17">
    <location>
        <begin position="125"/>
        <end position="144"/>
    </location>
</feature>
<evidence type="ECO:0000256" key="2">
    <source>
        <dbReference type="ARBA" id="ARBA00004127"/>
    </source>
</evidence>
<comment type="catalytic activity">
    <reaction evidence="1">
        <text>9-(9Z-hexadecenoyloxy)-octadecanoate + H2O = (9Z)-hexadecenoate + 9-hydroxy-octadecanoate + H(+)</text>
        <dbReference type="Rhea" id="RHEA:52068"/>
        <dbReference type="ChEBI" id="CHEBI:15377"/>
        <dbReference type="ChEBI" id="CHEBI:15378"/>
        <dbReference type="ChEBI" id="CHEBI:32372"/>
        <dbReference type="ChEBI" id="CHEBI:136286"/>
        <dbReference type="ChEBI" id="CHEBI:136309"/>
    </reaction>
    <physiologicalReaction direction="left-to-right" evidence="1">
        <dbReference type="Rhea" id="RHEA:52069"/>
    </physiologicalReaction>
</comment>
<evidence type="ECO:0000256" key="13">
    <source>
        <dbReference type="ARBA" id="ARBA00049221"/>
    </source>
</evidence>
<comment type="catalytic activity">
    <reaction evidence="14">
        <text>13-(9Z-octadecenoyloxy)-octadecanoate + H2O = 13-hydroxy-octadecanoate + (9Z)-octadecenoate + H(+)</text>
        <dbReference type="Rhea" id="RHEA:52064"/>
        <dbReference type="ChEBI" id="CHEBI:15377"/>
        <dbReference type="ChEBI" id="CHEBI:15378"/>
        <dbReference type="ChEBI" id="CHEBI:30823"/>
        <dbReference type="ChEBI" id="CHEBI:136303"/>
        <dbReference type="ChEBI" id="CHEBI:136304"/>
    </reaction>
    <physiologicalReaction direction="left-to-right" evidence="14">
        <dbReference type="Rhea" id="RHEA:52065"/>
    </physiologicalReaction>
</comment>
<comment type="catalytic activity">
    <reaction evidence="13">
        <text>9-octadecanoyloxy-octadecanoate + H2O = 9-hydroxy-octadecanoate + octadecanoate + H(+)</text>
        <dbReference type="Rhea" id="RHEA:52096"/>
        <dbReference type="ChEBI" id="CHEBI:15377"/>
        <dbReference type="ChEBI" id="CHEBI:15378"/>
        <dbReference type="ChEBI" id="CHEBI:25629"/>
        <dbReference type="ChEBI" id="CHEBI:136286"/>
        <dbReference type="ChEBI" id="CHEBI:136373"/>
    </reaction>
    <physiologicalReaction direction="left-to-right" evidence="13">
        <dbReference type="Rhea" id="RHEA:52097"/>
    </physiologicalReaction>
</comment>
<evidence type="ECO:0000256" key="16">
    <source>
        <dbReference type="ARBA" id="ARBA00049428"/>
    </source>
</evidence>
<name>A0A8S3Y022_PARAO</name>
<comment type="catalytic activity">
    <reaction evidence="10">
        <text>12-octadecanoyloxy-octadecanoate + H2O = 12-hydroxyoctadecanoate + octadecanoate + H(+)</text>
        <dbReference type="Rhea" id="RHEA:52080"/>
        <dbReference type="ChEBI" id="CHEBI:15377"/>
        <dbReference type="ChEBI" id="CHEBI:15378"/>
        <dbReference type="ChEBI" id="CHEBI:25629"/>
        <dbReference type="ChEBI" id="CHEBI:84201"/>
        <dbReference type="ChEBI" id="CHEBI:136330"/>
    </reaction>
    <physiologicalReaction direction="left-to-right" evidence="10">
        <dbReference type="Rhea" id="RHEA:52081"/>
    </physiologicalReaction>
</comment>
<feature type="transmembrane region" description="Helical" evidence="17">
    <location>
        <begin position="165"/>
        <end position="184"/>
    </location>
</feature>
<comment type="subcellular location">
    <subcellularLocation>
        <location evidence="2">Endomembrane system</location>
        <topology evidence="2">Multi-pass membrane protein</topology>
    </subcellularLocation>
</comment>
<evidence type="ECO:0000256" key="9">
    <source>
        <dbReference type="ARBA" id="ARBA00047863"/>
    </source>
</evidence>
<dbReference type="Proteomes" id="UP000691718">
    <property type="component" value="Unassembled WGS sequence"/>
</dbReference>
<evidence type="ECO:0000313" key="18">
    <source>
        <dbReference type="EMBL" id="CAG5048389.1"/>
    </source>
</evidence>
<dbReference type="PANTHER" id="PTHR10989:SF16">
    <property type="entry name" value="AT02829P-RELATED"/>
    <property type="match status" value="1"/>
</dbReference>